<name>A0A4P9VHW7_9GAMM</name>
<dbReference type="Proteomes" id="UP000257039">
    <property type="component" value="Unassembled WGS sequence"/>
</dbReference>
<evidence type="ECO:0008006" key="4">
    <source>
        <dbReference type="Google" id="ProtNLM"/>
    </source>
</evidence>
<proteinExistence type="predicted"/>
<accession>A0A4P9VHW7</accession>
<protein>
    <recommendedName>
        <fullName evidence="4">PEP-CTERM sorting domain-containing protein</fullName>
    </recommendedName>
</protein>
<comment type="caution">
    <text evidence="2">The sequence shown here is derived from an EMBL/GenBank/DDBJ whole genome shotgun (WGS) entry which is preliminary data.</text>
</comment>
<keyword evidence="3" id="KW-1185">Reference proteome</keyword>
<feature type="transmembrane region" description="Helical" evidence="1">
    <location>
        <begin position="268"/>
        <end position="286"/>
    </location>
</feature>
<reference evidence="2 3" key="1">
    <citation type="submission" date="2017-04" db="EMBL/GenBank/DDBJ databases">
        <title>Draft genome sequence of Zooshikella ganghwensis VG4 isolated from Red Sea sediments.</title>
        <authorList>
            <person name="Rehman Z."/>
            <person name="Alam I."/>
            <person name="Kamau A."/>
            <person name="Bajic V."/>
            <person name="Leiknes T."/>
        </authorList>
    </citation>
    <scope>NUCLEOTIDE SEQUENCE [LARGE SCALE GENOMIC DNA]</scope>
    <source>
        <strain evidence="2 3">VG4</strain>
    </source>
</reference>
<organism evidence="2 3">
    <name type="scientific">Zooshikella ganghwensis</name>
    <dbReference type="NCBI Taxonomy" id="202772"/>
    <lineage>
        <taxon>Bacteria</taxon>
        <taxon>Pseudomonadati</taxon>
        <taxon>Pseudomonadota</taxon>
        <taxon>Gammaproteobacteria</taxon>
        <taxon>Oceanospirillales</taxon>
        <taxon>Zooshikellaceae</taxon>
        <taxon>Zooshikella</taxon>
    </lineage>
</organism>
<evidence type="ECO:0000313" key="3">
    <source>
        <dbReference type="Proteomes" id="UP000257039"/>
    </source>
</evidence>
<dbReference type="AlphaFoldDB" id="A0A4P9VHW7"/>
<gene>
    <name evidence="2" type="ORF">B9G39_04580</name>
</gene>
<evidence type="ECO:0000313" key="2">
    <source>
        <dbReference type="EMBL" id="RDH42785.1"/>
    </source>
</evidence>
<dbReference type="EMBL" id="NDXW01000001">
    <property type="protein sequence ID" value="RDH42785.1"/>
    <property type="molecule type" value="Genomic_DNA"/>
</dbReference>
<keyword evidence="1" id="KW-0812">Transmembrane</keyword>
<evidence type="ECO:0000256" key="1">
    <source>
        <dbReference type="SAM" id="Phobius"/>
    </source>
</evidence>
<keyword evidence="1" id="KW-0472">Membrane</keyword>
<sequence length="292" mass="30785">MLSVAVQATMLKLELVPSSGFFQNPALTPDPGPPAVIVTDPVAEGGTATVSSLVWGEPSDESGINPDLLQSSMVLTSYHEIAMSADGSPAKISQLVHNNNVLNPTAATLLSAQILGALSLSSTDGPVSDVFVNHSSLGLIPLVDLTLALLASPDVADDLVPAGEEGTTLISLFNLAFNETFNDPGFCIFGNPRGSFCDDFFLLTTEGGFPVFIELLIDGLPHELLIYSSFDETGTSAEPGPNYFTAENASTTLYTFARLSPLSIPEPSVVFLIGILLVLLAGYRISRRIAKR</sequence>
<keyword evidence="1" id="KW-1133">Transmembrane helix</keyword>